<dbReference type="Gene3D" id="2.150.10.10">
    <property type="entry name" value="Serralysin-like metalloprotease, C-terminal"/>
    <property type="match status" value="3"/>
</dbReference>
<evidence type="ECO:0000256" key="3">
    <source>
        <dbReference type="ARBA" id="ARBA00022490"/>
    </source>
</evidence>
<comment type="subcellular location">
    <subcellularLocation>
        <location evidence="1">Cell projection</location>
        <location evidence="1">Cilium</location>
    </subcellularLocation>
    <subcellularLocation>
        <location evidence="2">Cytoplasm</location>
    </subcellularLocation>
</comment>
<dbReference type="InterPro" id="IPR038081">
    <property type="entry name" value="CalX-like_sf"/>
</dbReference>
<keyword evidence="9" id="KW-0966">Cell projection</keyword>
<evidence type="ECO:0000313" key="13">
    <source>
        <dbReference type="Proteomes" id="UP001576776"/>
    </source>
</evidence>
<keyword evidence="4" id="KW-0732">Signal</keyword>
<evidence type="ECO:0000256" key="2">
    <source>
        <dbReference type="ARBA" id="ARBA00004496"/>
    </source>
</evidence>
<reference evidence="12 13" key="1">
    <citation type="submission" date="2024-09" db="EMBL/GenBank/DDBJ databases">
        <title>Floridaenema gen nov. (Aerosakkonemataceae, Aerosakkonematales ord. nov., Cyanobacteria) from benthic tropical and subtropical fresh waters, with the description of four new species.</title>
        <authorList>
            <person name="Moretto J.A."/>
            <person name="Berthold D.E."/>
            <person name="Lefler F.W."/>
            <person name="Huang I.-S."/>
            <person name="Laughinghouse H. IV."/>
        </authorList>
    </citation>
    <scope>NUCLEOTIDE SEQUENCE [LARGE SCALE GENOMIC DNA]</scope>
    <source>
        <strain evidence="12 13">BLCC-F154</strain>
    </source>
</reference>
<evidence type="ECO:0000256" key="9">
    <source>
        <dbReference type="ARBA" id="ARBA00023273"/>
    </source>
</evidence>
<evidence type="ECO:0000313" key="12">
    <source>
        <dbReference type="EMBL" id="MFB2937745.1"/>
    </source>
</evidence>
<evidence type="ECO:0000256" key="5">
    <source>
        <dbReference type="ARBA" id="ARBA00022737"/>
    </source>
</evidence>
<keyword evidence="6" id="KW-0106">Calcium</keyword>
<dbReference type="InterPro" id="IPR003644">
    <property type="entry name" value="Calx_beta"/>
</dbReference>
<dbReference type="RefSeq" id="WP_413259224.1">
    <property type="nucleotide sequence ID" value="NZ_JBHFNS010000077.1"/>
</dbReference>
<dbReference type="Gene3D" id="2.60.40.10">
    <property type="entry name" value="Immunoglobulins"/>
    <property type="match status" value="5"/>
</dbReference>
<feature type="domain" description="Calx-beta" evidence="11">
    <location>
        <begin position="289"/>
        <end position="386"/>
    </location>
</feature>
<evidence type="ECO:0000256" key="4">
    <source>
        <dbReference type="ARBA" id="ARBA00022729"/>
    </source>
</evidence>
<dbReference type="PANTHER" id="PTHR11878:SF65">
    <property type="entry name" value="NA_CA-EXCHANGE PROTEIN, ISOFORM G"/>
    <property type="match status" value="1"/>
</dbReference>
<evidence type="ECO:0000256" key="1">
    <source>
        <dbReference type="ARBA" id="ARBA00004138"/>
    </source>
</evidence>
<dbReference type="Proteomes" id="UP001576776">
    <property type="component" value="Unassembled WGS sequence"/>
</dbReference>
<dbReference type="SUPFAM" id="SSF51120">
    <property type="entry name" value="beta-Roll"/>
    <property type="match status" value="2"/>
</dbReference>
<evidence type="ECO:0000256" key="7">
    <source>
        <dbReference type="ARBA" id="ARBA00023065"/>
    </source>
</evidence>
<dbReference type="InterPro" id="IPR011049">
    <property type="entry name" value="Serralysin-like_metalloprot_C"/>
</dbReference>
<dbReference type="PANTHER" id="PTHR11878">
    <property type="entry name" value="SODIUM/CALCIUM EXCHANGER"/>
    <property type="match status" value="1"/>
</dbReference>
<sequence>MAISQSLMGNQLLIGTPEPDFIAGLENTDTILGAKGEDILVANEDLSMVNGNQGSDTINGNESDQMLRGGQNNDFIAANIGNDTILGDLGSDTLIGDPGDDLIFGAPFEDVDFAGDGQDYLYGGQGNDTLFGGAEDDLVFGNEDSDILHGNKGNDTIYGGQGKDTIYGGQENDQLFGDKGNDVLWGDLGVDSLNGGSGDDVFVIGRRNDVTGFLSTGGSTIDQATFIADFNDGLDLIALTGGLTFDDLDIFQGSGENVSNTIIQDKSTGEFLANLQGIDFTSLSKADFTYSTVRINNYLSFDRPTYTIAEDGTPQLSVNINRTGGIDEAVGATLFSTDGTATSPTDYDNTPITVNFAPGETSQTVGIPIVSDDIIEGEETFDLSLGFPFNGATVGSPQTATVTITDNGDTVAAADAGTIEFSSPQFAVNENGTPIATVTLNRTGGDSGPVSTKILLNGGTAIGGAAPLAEPVDYDNEFITVEWEDGDTSPKTIDIPINNDTLIEGNETVNLTLCDCTGGATVGEQSTAVLTIVDNNGTPSALNPEIDLFVGGTAIPDENGNVDFGNVDIGDDLSKTFTIKNSSPTDLLRIKGWELPENYFLEGTIPGTIAPNSQAKFTVSVDTITAGNPQGEILIRTNDLDATPFVFDVSAAIEDDGDTTPPDRQGGEIELIANGMEISDDSLTPINFGEADVGETLSKSFTIRNSSDSETLTLSNFTLPNGFSLTGDFPDNIAPNGEETITVNVDTSSVGNPEGTLSFETSDSDESPFNFDLTATINQDDDDTPGEPGGDIGGEIEVLDNGVFPLTDGSEIPVNFGETEVGETLSKTFTIRNTSDNNPLTLSNLNLPNGFSLAGDFPDSIAPNGEETITVNVDTSSVGNPEGTLSFETSDSDESPFNFDLTAIINQDDDDTPGEPGGDIGGEIEVLDNGVFPLTDGSEIPVDFGEAEVGETLSKTFTIRNTSDNNPLTLSNLNLPNGFSLAGDFPDSIAPNGEETITVNVDTSGVGNPEGTLSFETSDSDESPFNFDLTAIINQDDDTPGEPGGETGAEVEVLDAGFEITDGNTSVYDLGIVDIDESLSRTFTIRNTSDSDELVLGDLTLPNGFNLAGDFPDTIAPNSEANFTINIDTTDQNNFQGTLSFATNDTDENPFDFVIGATVRDPSAPVEIIGSPGRDRIQGDDDGVDIISPGAGADIITWRNVPPQGITDEVIGFMPNRDKLQFAIANFGGISNINPVTVTQLLGDGTDISGNNLIIFEDSISFADRTEADLALAEQNGTSDFPAFFVYSIGEEKYLGYDPIVNNAGDATNIAKFDIAPTAESFSFFN</sequence>
<keyword evidence="7" id="KW-0813">Transport</keyword>
<dbReference type="PRINTS" id="PR00313">
    <property type="entry name" value="CABNDNGRPT"/>
</dbReference>
<dbReference type="NCBIfam" id="NF012200">
    <property type="entry name" value="choice_anch_D"/>
    <property type="match status" value="5"/>
</dbReference>
<organism evidence="12 13">
    <name type="scientific">Floridaenema fluviatile BLCC-F154</name>
    <dbReference type="NCBI Taxonomy" id="3153640"/>
    <lineage>
        <taxon>Bacteria</taxon>
        <taxon>Bacillati</taxon>
        <taxon>Cyanobacteriota</taxon>
        <taxon>Cyanophyceae</taxon>
        <taxon>Oscillatoriophycideae</taxon>
        <taxon>Aerosakkonematales</taxon>
        <taxon>Aerosakkonemataceae</taxon>
        <taxon>Floridanema</taxon>
        <taxon>Floridanema fluviatile</taxon>
    </lineage>
</organism>
<evidence type="ECO:0000256" key="6">
    <source>
        <dbReference type="ARBA" id="ARBA00022837"/>
    </source>
</evidence>
<proteinExistence type="predicted"/>
<feature type="region of interest" description="Disordered" evidence="10">
    <location>
        <begin position="748"/>
        <end position="767"/>
    </location>
</feature>
<keyword evidence="5" id="KW-0677">Repeat</keyword>
<dbReference type="Pfam" id="PF03160">
    <property type="entry name" value="Calx-beta"/>
    <property type="match status" value="2"/>
</dbReference>
<protein>
    <submittedName>
        <fullName evidence="12">Choice-of-anchor D domain-containing protein</fullName>
    </submittedName>
</protein>
<keyword evidence="3" id="KW-0963">Cytoplasm</keyword>
<dbReference type="Pfam" id="PF00353">
    <property type="entry name" value="HemolysinCabind"/>
    <property type="match status" value="6"/>
</dbReference>
<gene>
    <name evidence="12" type="ORF">ACE1B6_21055</name>
</gene>
<dbReference type="InterPro" id="IPR051171">
    <property type="entry name" value="CaCA"/>
</dbReference>
<dbReference type="SUPFAM" id="SSF141072">
    <property type="entry name" value="CalX-like"/>
    <property type="match status" value="2"/>
</dbReference>
<name>A0ABV4YFZ9_9CYAN</name>
<keyword evidence="13" id="KW-1185">Reference proteome</keyword>
<evidence type="ECO:0000256" key="10">
    <source>
        <dbReference type="SAM" id="MobiDB-lite"/>
    </source>
</evidence>
<dbReference type="EMBL" id="JBHFNS010000077">
    <property type="protein sequence ID" value="MFB2937745.1"/>
    <property type="molecule type" value="Genomic_DNA"/>
</dbReference>
<comment type="caution">
    <text evidence="12">The sequence shown here is derived from an EMBL/GenBank/DDBJ whole genome shotgun (WGS) entry which is preliminary data.</text>
</comment>
<keyword evidence="7" id="KW-0406">Ion transport</keyword>
<dbReference type="InterPro" id="IPR018511">
    <property type="entry name" value="Hemolysin-typ_Ca-bd_CS"/>
</dbReference>
<accession>A0ABV4YFZ9</accession>
<evidence type="ECO:0000259" key="11">
    <source>
        <dbReference type="SMART" id="SM00237"/>
    </source>
</evidence>
<dbReference type="Gene3D" id="2.60.40.2030">
    <property type="match status" value="2"/>
</dbReference>
<feature type="domain" description="Calx-beta" evidence="11">
    <location>
        <begin position="400"/>
        <end position="514"/>
    </location>
</feature>
<dbReference type="InterPro" id="IPR013783">
    <property type="entry name" value="Ig-like_fold"/>
</dbReference>
<dbReference type="SMART" id="SM00237">
    <property type="entry name" value="Calx_beta"/>
    <property type="match status" value="2"/>
</dbReference>
<dbReference type="InterPro" id="IPR053879">
    <property type="entry name" value="HYDIN_VesB_CFA65-like_Ig"/>
</dbReference>
<evidence type="ECO:0000256" key="8">
    <source>
        <dbReference type="ARBA" id="ARBA00023069"/>
    </source>
</evidence>
<dbReference type="Pfam" id="PF22544">
    <property type="entry name" value="HYDIN_VesB_CFA65-like_Ig"/>
    <property type="match status" value="1"/>
</dbReference>
<dbReference type="PROSITE" id="PS00330">
    <property type="entry name" value="HEMOLYSIN_CALCIUM"/>
    <property type="match status" value="1"/>
</dbReference>
<keyword evidence="8" id="KW-0969">Cilium</keyword>
<dbReference type="InterPro" id="IPR001343">
    <property type="entry name" value="Hemolysn_Ca-bd"/>
</dbReference>